<proteinExistence type="predicted"/>
<sequence length="70" mass="7880">MKLIWKLLALGATVIFLMQSCVTVRPPRHRHHHHKRRPVVVQLISGTTLFNRPSVECPAASEPVVYGNKG</sequence>
<dbReference type="RefSeq" id="WP_186968416.1">
    <property type="nucleotide sequence ID" value="NZ_JACOOE010000014.1"/>
</dbReference>
<reference evidence="1 2" key="1">
    <citation type="submission" date="2020-08" db="EMBL/GenBank/DDBJ databases">
        <title>Genome public.</title>
        <authorList>
            <person name="Liu C."/>
            <person name="Sun Q."/>
        </authorList>
    </citation>
    <scope>NUCLEOTIDE SEQUENCE [LARGE SCALE GENOMIC DNA]</scope>
    <source>
        <strain evidence="1 2">M27</strain>
    </source>
</reference>
<name>A0ABR7CGN5_9BACE</name>
<gene>
    <name evidence="1" type="ORF">H8S67_20120</name>
</gene>
<evidence type="ECO:0000313" key="1">
    <source>
        <dbReference type="EMBL" id="MBC5606950.1"/>
    </source>
</evidence>
<evidence type="ECO:0008006" key="3">
    <source>
        <dbReference type="Google" id="ProtNLM"/>
    </source>
</evidence>
<dbReference type="PROSITE" id="PS51257">
    <property type="entry name" value="PROKAR_LIPOPROTEIN"/>
    <property type="match status" value="1"/>
</dbReference>
<evidence type="ECO:0000313" key="2">
    <source>
        <dbReference type="Proteomes" id="UP000600600"/>
    </source>
</evidence>
<keyword evidence="2" id="KW-1185">Reference proteome</keyword>
<organism evidence="1 2">
    <name type="scientific">Bacteroides difficilis</name>
    <dbReference type="NCBI Taxonomy" id="2763021"/>
    <lineage>
        <taxon>Bacteria</taxon>
        <taxon>Pseudomonadati</taxon>
        <taxon>Bacteroidota</taxon>
        <taxon>Bacteroidia</taxon>
        <taxon>Bacteroidales</taxon>
        <taxon>Bacteroidaceae</taxon>
        <taxon>Bacteroides</taxon>
    </lineage>
</organism>
<dbReference type="Proteomes" id="UP000600600">
    <property type="component" value="Unassembled WGS sequence"/>
</dbReference>
<accession>A0ABR7CGN5</accession>
<protein>
    <recommendedName>
        <fullName evidence="3">Lipoprotein</fullName>
    </recommendedName>
</protein>
<comment type="caution">
    <text evidence="1">The sequence shown here is derived from an EMBL/GenBank/DDBJ whole genome shotgun (WGS) entry which is preliminary data.</text>
</comment>
<dbReference type="EMBL" id="JACOOE010000014">
    <property type="protein sequence ID" value="MBC5606950.1"/>
    <property type="molecule type" value="Genomic_DNA"/>
</dbReference>